<evidence type="ECO:0000313" key="17">
    <source>
        <dbReference type="EMBL" id="KLO19467.1"/>
    </source>
</evidence>
<dbReference type="GO" id="GO:0016829">
    <property type="term" value="F:lyase activity"/>
    <property type="evidence" value="ECO:0007669"/>
    <property type="project" value="UniProtKB-KW"/>
</dbReference>
<dbReference type="PANTHER" id="PTHR31736:SF12">
    <property type="entry name" value="EXO-POLYGALACTURONASE, PUTATIVE-RELATED"/>
    <property type="match status" value="1"/>
</dbReference>
<evidence type="ECO:0000256" key="11">
    <source>
        <dbReference type="ARBA" id="ARBA00023326"/>
    </source>
</evidence>
<dbReference type="EMBL" id="KQ085886">
    <property type="protein sequence ID" value="KLO19467.1"/>
    <property type="molecule type" value="Genomic_DNA"/>
</dbReference>
<keyword evidence="10" id="KW-0961">Cell wall biogenesis/degradation</keyword>
<comment type="catalytic activity">
    <reaction evidence="14">
        <text>[(1-&gt;4)-alpha-D-galacturonosyl](n) + H2O = alpha-D-galacturonate + [(1-&gt;4)-alpha-D-galacturonosyl](n-1)</text>
        <dbReference type="Rhea" id="RHEA:14117"/>
        <dbReference type="Rhea" id="RHEA-COMP:14570"/>
        <dbReference type="Rhea" id="RHEA-COMP:14572"/>
        <dbReference type="ChEBI" id="CHEBI:15377"/>
        <dbReference type="ChEBI" id="CHEBI:58658"/>
        <dbReference type="ChEBI" id="CHEBI:140523"/>
        <dbReference type="EC" id="3.2.1.67"/>
    </reaction>
</comment>
<dbReference type="Pfam" id="PF00295">
    <property type="entry name" value="Glyco_hydro_28"/>
    <property type="match status" value="1"/>
</dbReference>
<keyword evidence="4 16" id="KW-0732">Signal</keyword>
<evidence type="ECO:0000256" key="15">
    <source>
        <dbReference type="RuleBase" id="RU361169"/>
    </source>
</evidence>
<keyword evidence="6" id="KW-1015">Disulfide bond</keyword>
<evidence type="ECO:0000256" key="8">
    <source>
        <dbReference type="ARBA" id="ARBA00023277"/>
    </source>
</evidence>
<dbReference type="GO" id="GO:0000272">
    <property type="term" value="P:polysaccharide catabolic process"/>
    <property type="evidence" value="ECO:0007669"/>
    <property type="project" value="UniProtKB-KW"/>
</dbReference>
<evidence type="ECO:0000256" key="16">
    <source>
        <dbReference type="SAM" id="SignalP"/>
    </source>
</evidence>
<evidence type="ECO:0000256" key="2">
    <source>
        <dbReference type="ARBA" id="ARBA00008834"/>
    </source>
</evidence>
<keyword evidence="18" id="KW-1185">Reference proteome</keyword>
<dbReference type="OrthoDB" id="187139at2759"/>
<dbReference type="PANTHER" id="PTHR31736">
    <property type="match status" value="1"/>
</dbReference>
<proteinExistence type="inferred from homology"/>
<evidence type="ECO:0000256" key="6">
    <source>
        <dbReference type="ARBA" id="ARBA00023157"/>
    </source>
</evidence>
<dbReference type="GO" id="GO:0047911">
    <property type="term" value="F:galacturan 1,4-alpha-galacturonidase activity"/>
    <property type="evidence" value="ECO:0007669"/>
    <property type="project" value="UniProtKB-EC"/>
</dbReference>
<evidence type="ECO:0000256" key="14">
    <source>
        <dbReference type="ARBA" id="ARBA00048766"/>
    </source>
</evidence>
<evidence type="ECO:0000256" key="3">
    <source>
        <dbReference type="ARBA" id="ARBA00022525"/>
    </source>
</evidence>
<dbReference type="GO" id="GO:0004650">
    <property type="term" value="F:polygalacturonase activity"/>
    <property type="evidence" value="ECO:0007669"/>
    <property type="project" value="InterPro"/>
</dbReference>
<dbReference type="InterPro" id="IPR012334">
    <property type="entry name" value="Pectin_lyas_fold"/>
</dbReference>
<comment type="similarity">
    <text evidence="2 15">Belongs to the glycosyl hydrolase 28 family.</text>
</comment>
<keyword evidence="8" id="KW-0119">Carbohydrate metabolism</keyword>
<dbReference type="Gene3D" id="2.160.20.10">
    <property type="entry name" value="Single-stranded right-handed beta-helix, Pectin lyase-like"/>
    <property type="match status" value="1"/>
</dbReference>
<dbReference type="STRING" id="27342.A0A0H2S5J2"/>
<accession>A0A0H2S5J2</accession>
<evidence type="ECO:0000256" key="12">
    <source>
        <dbReference type="ARBA" id="ARBA00037312"/>
    </source>
</evidence>
<evidence type="ECO:0000256" key="1">
    <source>
        <dbReference type="ARBA" id="ARBA00004613"/>
    </source>
</evidence>
<dbReference type="AlphaFoldDB" id="A0A0H2S5J2"/>
<evidence type="ECO:0000256" key="13">
    <source>
        <dbReference type="ARBA" id="ARBA00038933"/>
    </source>
</evidence>
<dbReference type="InterPro" id="IPR011050">
    <property type="entry name" value="Pectin_lyase_fold/virulence"/>
</dbReference>
<dbReference type="GO" id="GO:0005576">
    <property type="term" value="C:extracellular region"/>
    <property type="evidence" value="ECO:0007669"/>
    <property type="project" value="UniProtKB-SubCell"/>
</dbReference>
<name>A0A0H2S5J2_9AGAM</name>
<evidence type="ECO:0000313" key="18">
    <source>
        <dbReference type="Proteomes" id="UP000053477"/>
    </source>
</evidence>
<evidence type="ECO:0000256" key="4">
    <source>
        <dbReference type="ARBA" id="ARBA00022729"/>
    </source>
</evidence>
<dbReference type="EC" id="3.2.1.67" evidence="13"/>
<keyword evidence="9 15" id="KW-0326">Glycosidase</keyword>
<keyword evidence="11" id="KW-0624">Polysaccharide degradation</keyword>
<feature type="signal peptide" evidence="16">
    <location>
        <begin position="1"/>
        <end position="19"/>
    </location>
</feature>
<feature type="chain" id="PRO_5005202215" description="galacturonan 1,4-alpha-galacturonidase" evidence="16">
    <location>
        <begin position="20"/>
        <end position="424"/>
    </location>
</feature>
<comment type="function">
    <text evidence="12">Specific in hydrolyzing the terminal glycosidic bond of polygalacturonic acid and oligogalacturonates.</text>
</comment>
<reference evidence="17 18" key="1">
    <citation type="submission" date="2015-04" db="EMBL/GenBank/DDBJ databases">
        <title>Complete genome sequence of Schizopora paradoxa KUC8140, a cosmopolitan wood degrader in East Asia.</title>
        <authorList>
            <consortium name="DOE Joint Genome Institute"/>
            <person name="Min B."/>
            <person name="Park H."/>
            <person name="Jang Y."/>
            <person name="Kim J.-J."/>
            <person name="Kim K.H."/>
            <person name="Pangilinan J."/>
            <person name="Lipzen A."/>
            <person name="Riley R."/>
            <person name="Grigoriev I.V."/>
            <person name="Spatafora J.W."/>
            <person name="Choi I.-G."/>
        </authorList>
    </citation>
    <scope>NUCLEOTIDE SEQUENCE [LARGE SCALE GENOMIC DNA]</scope>
    <source>
        <strain evidence="17 18">KUC8140</strain>
    </source>
</reference>
<keyword evidence="7" id="KW-0325">Glycoprotein</keyword>
<evidence type="ECO:0000256" key="7">
    <source>
        <dbReference type="ARBA" id="ARBA00023180"/>
    </source>
</evidence>
<keyword evidence="5 15" id="KW-0378">Hydrolase</keyword>
<dbReference type="GO" id="GO:0071555">
    <property type="term" value="P:cell wall organization"/>
    <property type="evidence" value="ECO:0007669"/>
    <property type="project" value="UniProtKB-KW"/>
</dbReference>
<organism evidence="17 18">
    <name type="scientific">Schizopora paradoxa</name>
    <dbReference type="NCBI Taxonomy" id="27342"/>
    <lineage>
        <taxon>Eukaryota</taxon>
        <taxon>Fungi</taxon>
        <taxon>Dikarya</taxon>
        <taxon>Basidiomycota</taxon>
        <taxon>Agaricomycotina</taxon>
        <taxon>Agaricomycetes</taxon>
        <taxon>Hymenochaetales</taxon>
        <taxon>Schizoporaceae</taxon>
        <taxon>Schizopora</taxon>
    </lineage>
</organism>
<dbReference type="SUPFAM" id="SSF51126">
    <property type="entry name" value="Pectin lyase-like"/>
    <property type="match status" value="1"/>
</dbReference>
<keyword evidence="3" id="KW-0964">Secreted</keyword>
<dbReference type="InterPro" id="IPR000743">
    <property type="entry name" value="Glyco_hydro_28"/>
</dbReference>
<dbReference type="InParanoid" id="A0A0H2S5J2"/>
<dbReference type="Proteomes" id="UP000053477">
    <property type="component" value="Unassembled WGS sequence"/>
</dbReference>
<gene>
    <name evidence="17" type="ORF">SCHPADRAFT_817957</name>
</gene>
<comment type="subcellular location">
    <subcellularLocation>
        <location evidence="1">Secreted</location>
    </subcellularLocation>
</comment>
<keyword evidence="17" id="KW-0456">Lyase</keyword>
<evidence type="ECO:0000256" key="9">
    <source>
        <dbReference type="ARBA" id="ARBA00023295"/>
    </source>
</evidence>
<sequence>MRGLSFLLTLTSLISPLCSLVVARTCTLSPLGHGRDDTEQVLRAIDECGSGGRITLNEGNFNITKKMTWDLRNSQVDLFGKLNFPPDIQYWLNNSSTYRVVFIQSQASWFVVTGSDFVVDAHGQGGIEGNGQPWWEYFQSHTREDGDGRPLSLTVFNATRGTIRDFTINAPPFWCNAVANSVDVTYDGMKCNATNTNASFFGQNIVPNTDGIDTYRSDRVSLLNFDITSGDDCLAIKGNSTNVLARNITCRGGNGVAFGSLGQYVQFNDIVENVVLEDMQMIRLNASIQPNMVSGVYFKTWTGTVNGVPPTGGGGFVKNVTSRRVSLDRVDRPVHVYQTNGGSSTDTPSSLQFSDLAFEDWTGTADTTELVDIECSPAVPCPDISFSNFDVTTPENAPPELICKDVLSVSGLSGEIHWSYSSEV</sequence>
<evidence type="ECO:0000256" key="5">
    <source>
        <dbReference type="ARBA" id="ARBA00022801"/>
    </source>
</evidence>
<evidence type="ECO:0000256" key="10">
    <source>
        <dbReference type="ARBA" id="ARBA00023316"/>
    </source>
</evidence>
<protein>
    <recommendedName>
        <fullName evidence="13">galacturonan 1,4-alpha-galacturonidase</fullName>
        <ecNumber evidence="13">3.2.1.67</ecNumber>
    </recommendedName>
</protein>